<gene>
    <name evidence="1" type="ORF">DAEQUDRAFT_723741</name>
</gene>
<protein>
    <submittedName>
        <fullName evidence="1">Uncharacterized protein</fullName>
    </submittedName>
</protein>
<dbReference type="EMBL" id="KV429044">
    <property type="protein sequence ID" value="KZT71676.1"/>
    <property type="molecule type" value="Genomic_DNA"/>
</dbReference>
<evidence type="ECO:0000313" key="2">
    <source>
        <dbReference type="Proteomes" id="UP000076727"/>
    </source>
</evidence>
<accession>A0A165S8W8</accession>
<reference evidence="1 2" key="1">
    <citation type="journal article" date="2016" name="Mol. Biol. Evol.">
        <title>Comparative Genomics of Early-Diverging Mushroom-Forming Fungi Provides Insights into the Origins of Lignocellulose Decay Capabilities.</title>
        <authorList>
            <person name="Nagy L.G."/>
            <person name="Riley R."/>
            <person name="Tritt A."/>
            <person name="Adam C."/>
            <person name="Daum C."/>
            <person name="Floudas D."/>
            <person name="Sun H."/>
            <person name="Yadav J.S."/>
            <person name="Pangilinan J."/>
            <person name="Larsson K.H."/>
            <person name="Matsuura K."/>
            <person name="Barry K."/>
            <person name="Labutti K."/>
            <person name="Kuo R."/>
            <person name="Ohm R.A."/>
            <person name="Bhattacharya S.S."/>
            <person name="Shirouzu T."/>
            <person name="Yoshinaga Y."/>
            <person name="Martin F.M."/>
            <person name="Grigoriev I.V."/>
            <person name="Hibbett D.S."/>
        </authorList>
    </citation>
    <scope>NUCLEOTIDE SEQUENCE [LARGE SCALE GENOMIC DNA]</scope>
    <source>
        <strain evidence="1 2">L-15889</strain>
    </source>
</reference>
<evidence type="ECO:0000313" key="1">
    <source>
        <dbReference type="EMBL" id="KZT71676.1"/>
    </source>
</evidence>
<name>A0A165S8W8_9APHY</name>
<proteinExistence type="predicted"/>
<dbReference type="AlphaFoldDB" id="A0A165S8W8"/>
<organism evidence="1 2">
    <name type="scientific">Daedalea quercina L-15889</name>
    <dbReference type="NCBI Taxonomy" id="1314783"/>
    <lineage>
        <taxon>Eukaryota</taxon>
        <taxon>Fungi</taxon>
        <taxon>Dikarya</taxon>
        <taxon>Basidiomycota</taxon>
        <taxon>Agaricomycotina</taxon>
        <taxon>Agaricomycetes</taxon>
        <taxon>Polyporales</taxon>
        <taxon>Fomitopsis</taxon>
    </lineage>
</organism>
<dbReference type="Proteomes" id="UP000076727">
    <property type="component" value="Unassembled WGS sequence"/>
</dbReference>
<keyword evidence="2" id="KW-1185">Reference proteome</keyword>
<dbReference type="OrthoDB" id="10394468at2759"/>
<sequence length="203" mass="23275">MSKFGNINPCRDKVFKLTEYNLAGVKFDAFPKEIKTHVSTFVLMDPRLVGDPSRIVAQRVAMKHRLLSDLLALDDSVRTRRNAVNINPFEMGKMSFLRWWQGALRQQAIVQIMQQDLRSRNALVASFVERVDALLWLETSGYASSPTWDLDEVRQFRNEVLGPVVEATNRSLMFLGEYILSPSEDAKLDGDMILCESVDREEY</sequence>